<sequence length="113" mass="12065">MINSSSTSSFVPMPVHSGQAPNGELKENERGSNSSKDSSHSWQAICSLNDFSLSGEPFLASTKSRMTKPLASLSAVSIESVILDLLSDFTLKRSTTTSIVCFSCFFSFGTSAI</sequence>
<evidence type="ECO:0000313" key="2">
    <source>
        <dbReference type="EMBL" id="CAB4644000.1"/>
    </source>
</evidence>
<feature type="compositionally biased region" description="Polar residues" evidence="1">
    <location>
        <begin position="31"/>
        <end position="40"/>
    </location>
</feature>
<protein>
    <submittedName>
        <fullName evidence="2">Unannotated protein</fullName>
    </submittedName>
</protein>
<feature type="region of interest" description="Disordered" evidence="1">
    <location>
        <begin position="1"/>
        <end position="40"/>
    </location>
</feature>
<reference evidence="2" key="1">
    <citation type="submission" date="2020-05" db="EMBL/GenBank/DDBJ databases">
        <authorList>
            <person name="Chiriac C."/>
            <person name="Salcher M."/>
            <person name="Ghai R."/>
            <person name="Kavagutti S V."/>
        </authorList>
    </citation>
    <scope>NUCLEOTIDE SEQUENCE</scope>
</reference>
<name>A0A6J6K2U1_9ZZZZ</name>
<accession>A0A6J6K2U1</accession>
<proteinExistence type="predicted"/>
<feature type="compositionally biased region" description="Polar residues" evidence="1">
    <location>
        <begin position="1"/>
        <end position="10"/>
    </location>
</feature>
<evidence type="ECO:0000256" key="1">
    <source>
        <dbReference type="SAM" id="MobiDB-lite"/>
    </source>
</evidence>
<dbReference type="AlphaFoldDB" id="A0A6J6K2U1"/>
<dbReference type="EMBL" id="CAEZWG010000007">
    <property type="protein sequence ID" value="CAB4644000.1"/>
    <property type="molecule type" value="Genomic_DNA"/>
</dbReference>
<organism evidence="2">
    <name type="scientific">freshwater metagenome</name>
    <dbReference type="NCBI Taxonomy" id="449393"/>
    <lineage>
        <taxon>unclassified sequences</taxon>
        <taxon>metagenomes</taxon>
        <taxon>ecological metagenomes</taxon>
    </lineage>
</organism>
<gene>
    <name evidence="2" type="ORF">UFOPK2234_00086</name>
</gene>